<gene>
    <name evidence="1" type="ORF">HZY85_01505</name>
</gene>
<evidence type="ECO:0000313" key="1">
    <source>
        <dbReference type="EMBL" id="NYS46872.1"/>
    </source>
</evidence>
<proteinExistence type="predicted"/>
<sequence>MNKTTYLKINNIKIPTPDELEFEFNDIESSSGGITQAGIKQRDVLREGVVNITVKLTLTSKWLLKISELLKNRELEVKYFNPYTLTEKTISAYVTNYKINLLNKYGIWDVSFNLEEY</sequence>
<name>A0ABX2SZU4_9BACL</name>
<keyword evidence="2" id="KW-1185">Reference proteome</keyword>
<dbReference type="RefSeq" id="WP_179940145.1">
    <property type="nucleotide sequence ID" value="NZ_JACBYF010000002.1"/>
</dbReference>
<comment type="caution">
    <text evidence="1">The sequence shown here is derived from an EMBL/GenBank/DDBJ whole genome shotgun (WGS) entry which is preliminary data.</text>
</comment>
<protein>
    <submittedName>
        <fullName evidence="1">Uncharacterized protein</fullName>
    </submittedName>
</protein>
<organism evidence="1 2">
    <name type="scientific">Gemelliphila palaticanis</name>
    <dbReference type="NCBI Taxonomy" id="81950"/>
    <lineage>
        <taxon>Bacteria</taxon>
        <taxon>Bacillati</taxon>
        <taxon>Bacillota</taxon>
        <taxon>Bacilli</taxon>
        <taxon>Bacillales</taxon>
        <taxon>Gemellaceae</taxon>
        <taxon>Gemelliphila</taxon>
    </lineage>
</organism>
<dbReference type="EMBL" id="JACBYF010000002">
    <property type="protein sequence ID" value="NYS46872.1"/>
    <property type="molecule type" value="Genomic_DNA"/>
</dbReference>
<accession>A0ABX2SZU4</accession>
<dbReference type="Proteomes" id="UP000531840">
    <property type="component" value="Unassembled WGS sequence"/>
</dbReference>
<reference evidence="1 2" key="1">
    <citation type="submission" date="2020-07" db="EMBL/GenBank/DDBJ databases">
        <title>MOT database genomes.</title>
        <authorList>
            <person name="Joseph S."/>
            <person name="Aduse-Opoku J."/>
            <person name="Hashim A."/>
            <person name="Wade W."/>
            <person name="Curtis M."/>
        </authorList>
    </citation>
    <scope>NUCLEOTIDE SEQUENCE [LARGE SCALE GENOMIC DNA]</scope>
    <source>
        <strain evidence="1 2">CIP 106318</strain>
    </source>
</reference>
<evidence type="ECO:0000313" key="2">
    <source>
        <dbReference type="Proteomes" id="UP000531840"/>
    </source>
</evidence>